<dbReference type="InterPro" id="IPR013766">
    <property type="entry name" value="Thioredoxin_domain"/>
</dbReference>
<organism evidence="12 13">
    <name type="scientific">Pseudobutyrivibrio ruminis DSM 9787</name>
    <dbReference type="NCBI Taxonomy" id="1123011"/>
    <lineage>
        <taxon>Bacteria</taxon>
        <taxon>Bacillati</taxon>
        <taxon>Bacillota</taxon>
        <taxon>Clostridia</taxon>
        <taxon>Lachnospirales</taxon>
        <taxon>Lachnospiraceae</taxon>
        <taxon>Pseudobutyrivibrio</taxon>
    </lineage>
</organism>
<evidence type="ECO:0000256" key="3">
    <source>
        <dbReference type="ARBA" id="ARBA00022448"/>
    </source>
</evidence>
<dbReference type="PANTHER" id="PTHR45663">
    <property type="entry name" value="GEO12009P1"/>
    <property type="match status" value="1"/>
</dbReference>
<dbReference type="Gene3D" id="3.40.30.10">
    <property type="entry name" value="Glutaredoxin"/>
    <property type="match status" value="1"/>
</dbReference>
<dbReference type="EMBL" id="OBMR01000003">
    <property type="protein sequence ID" value="SOB96859.1"/>
    <property type="molecule type" value="Genomic_DNA"/>
</dbReference>
<evidence type="ECO:0000256" key="7">
    <source>
        <dbReference type="NCBIfam" id="TIGR01068"/>
    </source>
</evidence>
<evidence type="ECO:0000259" key="11">
    <source>
        <dbReference type="PROSITE" id="PS51352"/>
    </source>
</evidence>
<dbReference type="AlphaFoldDB" id="A0A285RRR6"/>
<dbReference type="GO" id="GO:0005737">
    <property type="term" value="C:cytoplasm"/>
    <property type="evidence" value="ECO:0007669"/>
    <property type="project" value="TreeGrafter"/>
</dbReference>
<feature type="site" description="Contributes to redox potential value" evidence="9">
    <location>
        <position position="31"/>
    </location>
</feature>
<reference evidence="12 13" key="1">
    <citation type="submission" date="2017-08" db="EMBL/GenBank/DDBJ databases">
        <authorList>
            <person name="de Groot N.N."/>
        </authorList>
    </citation>
    <scope>NUCLEOTIDE SEQUENCE [LARGE SCALE GENOMIC DNA]</scope>
    <source>
        <strain evidence="12 13">DSM 9787</strain>
    </source>
</reference>
<evidence type="ECO:0000256" key="2">
    <source>
        <dbReference type="ARBA" id="ARBA00020570"/>
    </source>
</evidence>
<protein>
    <recommendedName>
        <fullName evidence="2 7">Thioredoxin</fullName>
    </recommendedName>
</protein>
<dbReference type="RefSeq" id="WP_090479963.1">
    <property type="nucleotide sequence ID" value="NZ_OBMR01000003.1"/>
</dbReference>
<evidence type="ECO:0000256" key="5">
    <source>
        <dbReference type="ARBA" id="ARBA00023157"/>
    </source>
</evidence>
<name>A0A285RRR6_9FIRM</name>
<dbReference type="Proteomes" id="UP000219563">
    <property type="component" value="Unassembled WGS sequence"/>
</dbReference>
<gene>
    <name evidence="12" type="ORF">SAMN02910411_1197</name>
</gene>
<feature type="domain" description="Thioredoxin" evidence="11">
    <location>
        <begin position="1"/>
        <end position="105"/>
    </location>
</feature>
<dbReference type="CDD" id="cd02947">
    <property type="entry name" value="TRX_family"/>
    <property type="match status" value="1"/>
</dbReference>
<dbReference type="FunFam" id="3.40.30.10:FF:000001">
    <property type="entry name" value="Thioredoxin"/>
    <property type="match status" value="1"/>
</dbReference>
<keyword evidence="5 10" id="KW-1015">Disulfide bond</keyword>
<accession>A0A285RRR6</accession>
<dbReference type="InterPro" id="IPR036249">
    <property type="entry name" value="Thioredoxin-like_sf"/>
</dbReference>
<feature type="active site" description="Nucleophile" evidence="9">
    <location>
        <position position="33"/>
    </location>
</feature>
<evidence type="ECO:0000313" key="12">
    <source>
        <dbReference type="EMBL" id="SOB96859.1"/>
    </source>
</evidence>
<evidence type="ECO:0000256" key="9">
    <source>
        <dbReference type="PIRSR" id="PIRSR000077-1"/>
    </source>
</evidence>
<dbReference type="PIRSF" id="PIRSF000077">
    <property type="entry name" value="Thioredoxin"/>
    <property type="match status" value="1"/>
</dbReference>
<evidence type="ECO:0000256" key="10">
    <source>
        <dbReference type="PIRSR" id="PIRSR000077-4"/>
    </source>
</evidence>
<dbReference type="SUPFAM" id="SSF52833">
    <property type="entry name" value="Thioredoxin-like"/>
    <property type="match status" value="1"/>
</dbReference>
<evidence type="ECO:0000256" key="1">
    <source>
        <dbReference type="ARBA" id="ARBA00008987"/>
    </source>
</evidence>
<dbReference type="GO" id="GO:0015035">
    <property type="term" value="F:protein-disulfide reductase activity"/>
    <property type="evidence" value="ECO:0007669"/>
    <property type="project" value="UniProtKB-UniRule"/>
</dbReference>
<feature type="active site" description="Nucleophile" evidence="9">
    <location>
        <position position="30"/>
    </location>
</feature>
<proteinExistence type="inferred from homology"/>
<evidence type="ECO:0000256" key="4">
    <source>
        <dbReference type="ARBA" id="ARBA00022982"/>
    </source>
</evidence>
<comment type="similarity">
    <text evidence="1 8">Belongs to the thioredoxin family.</text>
</comment>
<evidence type="ECO:0000313" key="13">
    <source>
        <dbReference type="Proteomes" id="UP000219563"/>
    </source>
</evidence>
<dbReference type="PRINTS" id="PR00421">
    <property type="entry name" value="THIOREDOXIN"/>
</dbReference>
<keyword evidence="3" id="KW-0813">Transport</keyword>
<sequence>MEYVFTSDNFNSEVLNSDKPVLIDFYANWCMPCKMMGPAVKKISEEYDGRAKVGKVNVDEQPELASQFNVRSIPFFAIVKDGKLVDSALGAMPKAALEEKLNKVL</sequence>
<feature type="disulfide bond" description="Redox-active" evidence="10">
    <location>
        <begin position="30"/>
        <end position="33"/>
    </location>
</feature>
<dbReference type="Pfam" id="PF00085">
    <property type="entry name" value="Thioredoxin"/>
    <property type="match status" value="1"/>
</dbReference>
<evidence type="ECO:0000256" key="6">
    <source>
        <dbReference type="ARBA" id="ARBA00023284"/>
    </source>
</evidence>
<feature type="site" description="Contributes to redox potential value" evidence="9">
    <location>
        <position position="32"/>
    </location>
</feature>
<keyword evidence="6 10" id="KW-0676">Redox-active center</keyword>
<dbReference type="NCBIfam" id="TIGR01068">
    <property type="entry name" value="thioredoxin"/>
    <property type="match status" value="1"/>
</dbReference>
<evidence type="ECO:0000256" key="8">
    <source>
        <dbReference type="PIRNR" id="PIRNR000077"/>
    </source>
</evidence>
<dbReference type="PANTHER" id="PTHR45663:SF11">
    <property type="entry name" value="GEO12009P1"/>
    <property type="match status" value="1"/>
</dbReference>
<keyword evidence="4" id="KW-0249">Electron transport</keyword>
<feature type="site" description="Deprotonates C-terminal active site Cys" evidence="9">
    <location>
        <position position="24"/>
    </location>
</feature>
<dbReference type="InterPro" id="IPR005746">
    <property type="entry name" value="Thioredoxin"/>
</dbReference>
<dbReference type="PROSITE" id="PS51352">
    <property type="entry name" value="THIOREDOXIN_2"/>
    <property type="match status" value="1"/>
</dbReference>